<evidence type="ECO:0000313" key="1">
    <source>
        <dbReference type="EMBL" id="MFF0452954.1"/>
    </source>
</evidence>
<dbReference type="Proteomes" id="UP001601521">
    <property type="component" value="Unassembled WGS sequence"/>
</dbReference>
<accession>A0ABW6NH22</accession>
<dbReference type="EMBL" id="JBIALX010000002">
    <property type="protein sequence ID" value="MFF0452954.1"/>
    <property type="molecule type" value="Genomic_DNA"/>
</dbReference>
<reference evidence="1 2" key="1">
    <citation type="submission" date="2024-10" db="EMBL/GenBank/DDBJ databases">
        <title>The Natural Products Discovery Center: Release of the First 8490 Sequenced Strains for Exploring Actinobacteria Biosynthetic Diversity.</title>
        <authorList>
            <person name="Kalkreuter E."/>
            <person name="Kautsar S.A."/>
            <person name="Yang D."/>
            <person name="Bader C.D."/>
            <person name="Teijaro C.N."/>
            <person name="Fluegel L."/>
            <person name="Davis C.M."/>
            <person name="Simpson J.R."/>
            <person name="Lauterbach L."/>
            <person name="Steele A.D."/>
            <person name="Gui C."/>
            <person name="Meng S."/>
            <person name="Li G."/>
            <person name="Viehrig K."/>
            <person name="Ye F."/>
            <person name="Su P."/>
            <person name="Kiefer A.F."/>
            <person name="Nichols A."/>
            <person name="Cepeda A.J."/>
            <person name="Yan W."/>
            <person name="Fan B."/>
            <person name="Jiang Y."/>
            <person name="Adhikari A."/>
            <person name="Zheng C.-J."/>
            <person name="Schuster L."/>
            <person name="Cowan T.M."/>
            <person name="Smanski M.J."/>
            <person name="Chevrette M.G."/>
            <person name="De Carvalho L.P.S."/>
            <person name="Shen B."/>
        </authorList>
    </citation>
    <scope>NUCLEOTIDE SEQUENCE [LARGE SCALE GENOMIC DNA]</scope>
    <source>
        <strain evidence="1 2">NPDC004550</strain>
    </source>
</reference>
<evidence type="ECO:0008006" key="3">
    <source>
        <dbReference type="Google" id="ProtNLM"/>
    </source>
</evidence>
<dbReference type="RefSeq" id="WP_387249712.1">
    <property type="nucleotide sequence ID" value="NZ_JBIALX010000002.1"/>
</dbReference>
<gene>
    <name evidence="1" type="ORF">ACFYTH_06245</name>
</gene>
<proteinExistence type="predicted"/>
<comment type="caution">
    <text evidence="1">The sequence shown here is derived from an EMBL/GenBank/DDBJ whole genome shotgun (WGS) entry which is preliminary data.</text>
</comment>
<organism evidence="1 2">
    <name type="scientific">Nocardia africana</name>
    <dbReference type="NCBI Taxonomy" id="134964"/>
    <lineage>
        <taxon>Bacteria</taxon>
        <taxon>Bacillati</taxon>
        <taxon>Actinomycetota</taxon>
        <taxon>Actinomycetes</taxon>
        <taxon>Mycobacteriales</taxon>
        <taxon>Nocardiaceae</taxon>
        <taxon>Nocardia</taxon>
    </lineage>
</organism>
<keyword evidence="2" id="KW-1185">Reference proteome</keyword>
<name>A0ABW6NH22_9NOCA</name>
<evidence type="ECO:0000313" key="2">
    <source>
        <dbReference type="Proteomes" id="UP001601521"/>
    </source>
</evidence>
<protein>
    <recommendedName>
        <fullName evidence="3">Secreted protein</fullName>
    </recommendedName>
</protein>
<sequence length="112" mass="12095">MVIAMSGWQVVSAVAAILATISPVFLALAWASTTKVETLSRAPIEPKATAYHSVLPHILSHTAPKHRLTTTQARSAFRLHRSCSCDDCFYKAAAYHVLVAAGKVRPARKALL</sequence>